<evidence type="ECO:0000313" key="2">
    <source>
        <dbReference type="EMBL" id="KKY33809.1"/>
    </source>
</evidence>
<sequence length="358" mass="40501">MRMRMTSQEPASKASSHLASYGFEKLTIFGNKEAGQLMAALLNILDDGGGKKLVEMQEELDKEKKKVEKETGDREKVEKTLAYLQTLIPLSQDGQKGLARSLEALDSEAQDAGWIYGVLWNSSLQWMDTRLRQMRAYGKATKKNSREPTSLLERSQLINIRVHGGDLRVDSLMSHIKFGDYRHGDANYDHFFQDSFKRMYKLSVDDGLWLAKHGYDIARGVDWPHIIGFIDKFVAMSDRVSGWENNVPANFDQVHNDRFAPLAAHVSSLIGKAKADENWSVDQADLTTLATLQGDLYADCKTWIGKGQRLNEWDRMQGAQTFWGPAEYLKDVPTAQPRTAQGAAKMKLRPLVRVKYTP</sequence>
<evidence type="ECO:0000256" key="1">
    <source>
        <dbReference type="SAM" id="Coils"/>
    </source>
</evidence>
<dbReference type="EMBL" id="LCUC01000226">
    <property type="protein sequence ID" value="KKY33809.1"/>
    <property type="molecule type" value="Genomic_DNA"/>
</dbReference>
<proteinExistence type="predicted"/>
<protein>
    <submittedName>
        <fullName evidence="2">Uncharacterized protein</fullName>
    </submittedName>
</protein>
<dbReference type="AlphaFoldDB" id="A0A0G2FI79"/>
<dbReference type="Proteomes" id="UP000034680">
    <property type="component" value="Unassembled WGS sequence"/>
</dbReference>
<reference evidence="2 3" key="1">
    <citation type="submission" date="2015-05" db="EMBL/GenBank/DDBJ databases">
        <title>Distinctive expansion of gene families associated with plant cell wall degradation and secondary metabolism in the genomes of grapevine trunk pathogens.</title>
        <authorList>
            <person name="Lawrence D.P."/>
            <person name="Travadon R."/>
            <person name="Rolshausen P.E."/>
            <person name="Baumgartner K."/>
        </authorList>
    </citation>
    <scope>NUCLEOTIDE SEQUENCE [LARGE SCALE GENOMIC DNA]</scope>
    <source>
        <strain evidence="2">DA912</strain>
    </source>
</reference>
<gene>
    <name evidence="2" type="ORF">UCDDA912_g06188</name>
</gene>
<dbReference type="OrthoDB" id="5232087at2759"/>
<reference evidence="2 3" key="2">
    <citation type="submission" date="2015-05" db="EMBL/GenBank/DDBJ databases">
        <authorList>
            <person name="Morales-Cruz A."/>
            <person name="Amrine K.C."/>
            <person name="Cantu D."/>
        </authorList>
    </citation>
    <scope>NUCLEOTIDE SEQUENCE [LARGE SCALE GENOMIC DNA]</scope>
    <source>
        <strain evidence="2">DA912</strain>
    </source>
</reference>
<keyword evidence="3" id="KW-1185">Reference proteome</keyword>
<evidence type="ECO:0000313" key="3">
    <source>
        <dbReference type="Proteomes" id="UP000034680"/>
    </source>
</evidence>
<keyword evidence="1" id="KW-0175">Coiled coil</keyword>
<organism evidence="2 3">
    <name type="scientific">Diaporthe ampelina</name>
    <dbReference type="NCBI Taxonomy" id="1214573"/>
    <lineage>
        <taxon>Eukaryota</taxon>
        <taxon>Fungi</taxon>
        <taxon>Dikarya</taxon>
        <taxon>Ascomycota</taxon>
        <taxon>Pezizomycotina</taxon>
        <taxon>Sordariomycetes</taxon>
        <taxon>Sordariomycetidae</taxon>
        <taxon>Diaporthales</taxon>
        <taxon>Diaporthaceae</taxon>
        <taxon>Diaporthe</taxon>
    </lineage>
</organism>
<name>A0A0G2FI79_9PEZI</name>
<feature type="coiled-coil region" evidence="1">
    <location>
        <begin position="50"/>
        <end position="80"/>
    </location>
</feature>
<accession>A0A0G2FI79</accession>
<comment type="caution">
    <text evidence="2">The sequence shown here is derived from an EMBL/GenBank/DDBJ whole genome shotgun (WGS) entry which is preliminary data.</text>
</comment>